<evidence type="ECO:0000313" key="1">
    <source>
        <dbReference type="EMBL" id="MEO3713253.1"/>
    </source>
</evidence>
<accession>A0ABV0GDW0</accession>
<evidence type="ECO:0000313" key="2">
    <source>
        <dbReference type="Proteomes" id="UP001462640"/>
    </source>
</evidence>
<organism evidence="1 2">
    <name type="scientific">Roseateles flavus</name>
    <dbReference type="NCBI Taxonomy" id="3149041"/>
    <lineage>
        <taxon>Bacteria</taxon>
        <taxon>Pseudomonadati</taxon>
        <taxon>Pseudomonadota</taxon>
        <taxon>Betaproteobacteria</taxon>
        <taxon>Burkholderiales</taxon>
        <taxon>Sphaerotilaceae</taxon>
        <taxon>Roseateles</taxon>
    </lineage>
</organism>
<dbReference type="RefSeq" id="WP_347609523.1">
    <property type="nucleotide sequence ID" value="NZ_JBDPZC010000004.1"/>
</dbReference>
<name>A0ABV0GDW0_9BURK</name>
<dbReference type="Proteomes" id="UP001462640">
    <property type="component" value="Unassembled WGS sequence"/>
</dbReference>
<sequence>MAEPCALAPRLFYAESPAMKAFHDAYDPGLFPFLAEAMAIYADSHL</sequence>
<protein>
    <recommendedName>
        <fullName evidence="3">TipAS antibiotic-recognition domain-containing protein</fullName>
    </recommendedName>
</protein>
<reference evidence="1 2" key="1">
    <citation type="submission" date="2024-05" db="EMBL/GenBank/DDBJ databases">
        <title>Roseateles sp. 2.12 16S ribosomal RNA gene Genome sequencing and assembly.</title>
        <authorList>
            <person name="Woo H."/>
        </authorList>
    </citation>
    <scope>NUCLEOTIDE SEQUENCE [LARGE SCALE GENOMIC DNA]</scope>
    <source>
        <strain evidence="1 2">2.12</strain>
    </source>
</reference>
<gene>
    <name evidence="1" type="ORF">ABDJ40_10815</name>
</gene>
<keyword evidence="2" id="KW-1185">Reference proteome</keyword>
<evidence type="ECO:0008006" key="3">
    <source>
        <dbReference type="Google" id="ProtNLM"/>
    </source>
</evidence>
<comment type="caution">
    <text evidence="1">The sequence shown here is derived from an EMBL/GenBank/DDBJ whole genome shotgun (WGS) entry which is preliminary data.</text>
</comment>
<dbReference type="EMBL" id="JBDPZC010000004">
    <property type="protein sequence ID" value="MEO3713253.1"/>
    <property type="molecule type" value="Genomic_DNA"/>
</dbReference>
<proteinExistence type="predicted"/>